<comment type="caution">
    <text evidence="8">The sequence shown here is derived from an EMBL/GenBank/DDBJ whole genome shotgun (WGS) entry which is preliminary data.</text>
</comment>
<evidence type="ECO:0000256" key="4">
    <source>
        <dbReference type="ARBA" id="ARBA00023125"/>
    </source>
</evidence>
<evidence type="ECO:0000256" key="6">
    <source>
        <dbReference type="ARBA" id="ARBA00023242"/>
    </source>
</evidence>
<dbReference type="InterPro" id="IPR036864">
    <property type="entry name" value="Zn2-C6_fun-type_DNA-bd_sf"/>
</dbReference>
<keyword evidence="5" id="KW-0804">Transcription</keyword>
<dbReference type="GO" id="GO:0003677">
    <property type="term" value="F:DNA binding"/>
    <property type="evidence" value="ECO:0007669"/>
    <property type="project" value="UniProtKB-KW"/>
</dbReference>
<reference evidence="8 9" key="1">
    <citation type="submission" date="2017-03" db="EMBL/GenBank/DDBJ databases">
        <title>Genomes of endolithic fungi from Antarctica.</title>
        <authorList>
            <person name="Coleine C."/>
            <person name="Masonjones S."/>
            <person name="Stajich J.E."/>
        </authorList>
    </citation>
    <scope>NUCLEOTIDE SEQUENCE [LARGE SCALE GENOMIC DNA]</scope>
    <source>
        <strain evidence="8 9">CCFEE 6314</strain>
    </source>
</reference>
<dbReference type="InterPro" id="IPR052360">
    <property type="entry name" value="Transcr_Regulatory_Proteins"/>
</dbReference>
<protein>
    <recommendedName>
        <fullName evidence="7">Zn(2)-C6 fungal-type domain-containing protein</fullName>
    </recommendedName>
</protein>
<dbReference type="Gene3D" id="4.10.240.10">
    <property type="entry name" value="Zn(2)-C6 fungal-type DNA-binding domain"/>
    <property type="match status" value="1"/>
</dbReference>
<evidence type="ECO:0000313" key="9">
    <source>
        <dbReference type="Proteomes" id="UP000288859"/>
    </source>
</evidence>
<keyword evidence="3" id="KW-0805">Transcription regulation</keyword>
<name>A0A438MVV6_EXOME</name>
<dbReference type="AlphaFoldDB" id="A0A438MVV6"/>
<dbReference type="SUPFAM" id="SSF57701">
    <property type="entry name" value="Zn2/Cys6 DNA-binding domain"/>
    <property type="match status" value="1"/>
</dbReference>
<dbReference type="PANTHER" id="PTHR36206:SF14">
    <property type="entry name" value="ZN(2)-C6 FUNGAL-TYPE DOMAIN-CONTAINING PROTEIN-RELATED"/>
    <property type="match status" value="1"/>
</dbReference>
<evidence type="ECO:0000256" key="2">
    <source>
        <dbReference type="ARBA" id="ARBA00022833"/>
    </source>
</evidence>
<dbReference type="EMBL" id="NAJM01000050">
    <property type="protein sequence ID" value="RVX67246.1"/>
    <property type="molecule type" value="Genomic_DNA"/>
</dbReference>
<dbReference type="SMART" id="SM00066">
    <property type="entry name" value="GAL4"/>
    <property type="match status" value="1"/>
</dbReference>
<keyword evidence="1" id="KW-0479">Metal-binding</keyword>
<dbReference type="Proteomes" id="UP000288859">
    <property type="component" value="Unassembled WGS sequence"/>
</dbReference>
<evidence type="ECO:0000259" key="7">
    <source>
        <dbReference type="PROSITE" id="PS50048"/>
    </source>
</evidence>
<dbReference type="CDD" id="cd00067">
    <property type="entry name" value="GAL4"/>
    <property type="match status" value="1"/>
</dbReference>
<proteinExistence type="predicted"/>
<keyword evidence="6" id="KW-0539">Nucleus</keyword>
<evidence type="ECO:0000256" key="1">
    <source>
        <dbReference type="ARBA" id="ARBA00022723"/>
    </source>
</evidence>
<gene>
    <name evidence="8" type="ORF">B0A52_09283</name>
</gene>
<dbReference type="InterPro" id="IPR001138">
    <property type="entry name" value="Zn2Cys6_DnaBD"/>
</dbReference>
<evidence type="ECO:0000313" key="8">
    <source>
        <dbReference type="EMBL" id="RVX67246.1"/>
    </source>
</evidence>
<dbReference type="GO" id="GO:0000981">
    <property type="term" value="F:DNA-binding transcription factor activity, RNA polymerase II-specific"/>
    <property type="evidence" value="ECO:0007669"/>
    <property type="project" value="InterPro"/>
</dbReference>
<dbReference type="Pfam" id="PF00172">
    <property type="entry name" value="Zn_clus"/>
    <property type="match status" value="1"/>
</dbReference>
<organism evidence="8 9">
    <name type="scientific">Exophiala mesophila</name>
    <name type="common">Black yeast-like fungus</name>
    <dbReference type="NCBI Taxonomy" id="212818"/>
    <lineage>
        <taxon>Eukaryota</taxon>
        <taxon>Fungi</taxon>
        <taxon>Dikarya</taxon>
        <taxon>Ascomycota</taxon>
        <taxon>Pezizomycotina</taxon>
        <taxon>Eurotiomycetes</taxon>
        <taxon>Chaetothyriomycetidae</taxon>
        <taxon>Chaetothyriales</taxon>
        <taxon>Herpotrichiellaceae</taxon>
        <taxon>Exophiala</taxon>
    </lineage>
</organism>
<feature type="domain" description="Zn(2)-C6 fungal-type" evidence="7">
    <location>
        <begin position="14"/>
        <end position="42"/>
    </location>
</feature>
<dbReference type="PROSITE" id="PS50048">
    <property type="entry name" value="ZN2_CY6_FUNGAL_2"/>
    <property type="match status" value="1"/>
</dbReference>
<sequence>MRLRRLGHEKSKNGCLTCKTRRIKCDENRPWCRNCTLSGRKCEGPLEPSLRFIQDQTWDSINIRRSRPPLSPFVAGNRPSSSVNFQKPPISLHAEFSLAKPARAADERRAFAHFIHRAGPCFAGAIDAKFWNVLVPRLAQTEPLVWDLVISMSHLFEQVPFEGLVASYIPNEIPDAQTPAHRQALTWYNRAISNLRTRINTSEIDDVFALVSCILCTCVEFQQRNVGNALYLMTSGYRIFTQSLTTTKQYARCSDTLELADTIIPFVSRHVVLMAAIGIIPMPRKASYNHMNPFQPPATSVVQIIHESRSQLYQTLFQAYEVIRVAWLMWHDMDVIDALSAKQAWWLREMEKWHVNFGCQSWETADSEVKQATDYLAICWNVCYIYLATCLSTEQLPFDRYIDQFSRILQLAEQSIEAGRHGTLSTAPKTAITPALYFTGVRCRDPALRRKALWLLRRAPRDEGLWGAIPTESVVEHVIATEEGIDVAELSNWDMDDDWDQNKICMPPEHQRFHYTTVTVQKNSNAKLEVMLQLGRIGLEENGQRGVVYRMISLGECY</sequence>
<evidence type="ECO:0000256" key="5">
    <source>
        <dbReference type="ARBA" id="ARBA00023163"/>
    </source>
</evidence>
<dbReference type="VEuPathDB" id="FungiDB:PV10_06879"/>
<keyword evidence="2" id="KW-0862">Zinc</keyword>
<accession>A0A438MVV6</accession>
<keyword evidence="4" id="KW-0238">DNA-binding</keyword>
<evidence type="ECO:0000256" key="3">
    <source>
        <dbReference type="ARBA" id="ARBA00023015"/>
    </source>
</evidence>
<dbReference type="PANTHER" id="PTHR36206">
    <property type="entry name" value="ASPERCRYPTIN BIOSYNTHESIS CLUSTER-SPECIFIC TRANSCRIPTION REGULATOR ATNN-RELATED"/>
    <property type="match status" value="1"/>
</dbReference>
<dbReference type="OrthoDB" id="3145928at2759"/>
<dbReference type="PROSITE" id="PS00463">
    <property type="entry name" value="ZN2_CY6_FUNGAL_1"/>
    <property type="match status" value="1"/>
</dbReference>
<dbReference type="GO" id="GO:0008270">
    <property type="term" value="F:zinc ion binding"/>
    <property type="evidence" value="ECO:0007669"/>
    <property type="project" value="InterPro"/>
</dbReference>